<sequence length="223" mass="25960">MGDTENIRKSTAKVLSYVEKVSSFASSIDPLFGIVTSLVSIVRKGIYDEETNELEKDFQAIYSTLESISQKNKQTLKQMRIDEIHETFTKYEEYIKHQYKAFNTMVELVKRDPEHKESHMADFQETYERDKGDLSLDVFYHGVMGTRRTFGRPLLPVYMEHCDGDLKIMEHRCSHLTNLFHVGLVALMGYTAVIEDDEEEVRDKWAKRVTEIQAKMQEVLSQC</sequence>
<reference evidence="1" key="2">
    <citation type="submission" date="2025-08" db="UniProtKB">
        <authorList>
            <consortium name="Ensembl"/>
        </authorList>
    </citation>
    <scope>IDENTIFICATION</scope>
</reference>
<accession>W5NMD6</accession>
<proteinExistence type="predicted"/>
<dbReference type="Ensembl" id="ENSLOCT00000021832.1">
    <property type="protein sequence ID" value="ENSLOCP00000021795.1"/>
    <property type="gene ID" value="ENSLOCG00000017690.1"/>
</dbReference>
<dbReference type="HOGENOM" id="CLU_106343_0_0_1"/>
<dbReference type="Bgee" id="ENSLOCG00000017690">
    <property type="expression patterns" value="Expressed in intestine and 13 other cell types or tissues"/>
</dbReference>
<dbReference type="EMBL" id="AHAT01028040">
    <property type="status" value="NOT_ANNOTATED_CDS"/>
    <property type="molecule type" value="Genomic_DNA"/>
</dbReference>
<protein>
    <submittedName>
        <fullName evidence="1">Rapunzel 2</fullName>
    </submittedName>
</protein>
<organism evidence="1 2">
    <name type="scientific">Lepisosteus oculatus</name>
    <name type="common">Spotted gar</name>
    <dbReference type="NCBI Taxonomy" id="7918"/>
    <lineage>
        <taxon>Eukaryota</taxon>
        <taxon>Metazoa</taxon>
        <taxon>Chordata</taxon>
        <taxon>Craniata</taxon>
        <taxon>Vertebrata</taxon>
        <taxon>Euteleostomi</taxon>
        <taxon>Actinopterygii</taxon>
        <taxon>Neopterygii</taxon>
        <taxon>Holostei</taxon>
        <taxon>Semionotiformes</taxon>
        <taxon>Lepisosteidae</taxon>
        <taxon>Lepisosteus</taxon>
    </lineage>
</organism>
<dbReference type="GeneTree" id="ENSGT00940000165143"/>
<dbReference type="eggNOG" id="ENOG502RGGX">
    <property type="taxonomic scope" value="Eukaryota"/>
</dbReference>
<keyword evidence="2" id="KW-1185">Reference proteome</keyword>
<dbReference type="PANTHER" id="PTHR40472">
    <property type="entry name" value="RICIN B-TYPE LECTIN DOMAIN-CONTAINING PROTEIN"/>
    <property type="match status" value="1"/>
</dbReference>
<dbReference type="AlphaFoldDB" id="W5NMD6"/>
<dbReference type="InParanoid" id="W5NMD6"/>
<evidence type="ECO:0000313" key="1">
    <source>
        <dbReference type="Ensembl" id="ENSLOCP00000021795.1"/>
    </source>
</evidence>
<reference evidence="2" key="1">
    <citation type="submission" date="2011-12" db="EMBL/GenBank/DDBJ databases">
        <title>The Draft Genome of Lepisosteus oculatus.</title>
        <authorList>
            <consortium name="The Broad Institute Genome Assembly &amp; Analysis Group"/>
            <consortium name="Computational R&amp;D Group"/>
            <consortium name="and Sequencing Platform"/>
            <person name="Di Palma F."/>
            <person name="Alfoldi J."/>
            <person name="Johnson J."/>
            <person name="Berlin A."/>
            <person name="Gnerre S."/>
            <person name="Jaffe D."/>
            <person name="MacCallum I."/>
            <person name="Young S."/>
            <person name="Walker B.J."/>
            <person name="Lander E.S."/>
            <person name="Lindblad-Toh K."/>
        </authorList>
    </citation>
    <scope>NUCLEOTIDE SEQUENCE [LARGE SCALE GENOMIC DNA]</scope>
</reference>
<dbReference type="Proteomes" id="UP000018468">
    <property type="component" value="Linkage group LG24"/>
</dbReference>
<evidence type="ECO:0000313" key="2">
    <source>
        <dbReference type="Proteomes" id="UP000018468"/>
    </source>
</evidence>
<dbReference type="OMA" id="IAHLFHM"/>
<dbReference type="InterPro" id="IPR039051">
    <property type="entry name" value="SE-CTX-like"/>
</dbReference>
<name>W5NMD6_LEPOC</name>
<dbReference type="PANTHER" id="PTHR40472:SF8">
    <property type="entry name" value="RAPUNZEL 2"/>
    <property type="match status" value="1"/>
</dbReference>
<reference evidence="1" key="3">
    <citation type="submission" date="2025-09" db="UniProtKB">
        <authorList>
            <consortium name="Ensembl"/>
        </authorList>
    </citation>
    <scope>IDENTIFICATION</scope>
</reference>